<dbReference type="EC" id="2.7.13.3" evidence="3"/>
<reference evidence="7 8" key="1">
    <citation type="submission" date="2019-03" db="EMBL/GenBank/DDBJ databases">
        <title>Genomic Encyclopedia of Type Strains, Phase IV (KMG-IV): sequencing the most valuable type-strain genomes for metagenomic binning, comparative biology and taxonomic classification.</title>
        <authorList>
            <person name="Goeker M."/>
        </authorList>
    </citation>
    <scope>NUCLEOTIDE SEQUENCE [LARGE SCALE GENOMIC DNA]</scope>
    <source>
        <strain evidence="7 8">DSM 21667</strain>
    </source>
</reference>
<dbReference type="SUPFAM" id="SSF55874">
    <property type="entry name" value="ATPase domain of HSP90 chaperone/DNA topoisomerase II/histidine kinase"/>
    <property type="match status" value="1"/>
</dbReference>
<dbReference type="InterPro" id="IPR036890">
    <property type="entry name" value="HATPase_C_sf"/>
</dbReference>
<dbReference type="InterPro" id="IPR005467">
    <property type="entry name" value="His_kinase_dom"/>
</dbReference>
<dbReference type="FunFam" id="3.30.70.270:FF:000001">
    <property type="entry name" value="Diguanylate cyclase domain protein"/>
    <property type="match status" value="1"/>
</dbReference>
<keyword evidence="4" id="KW-0597">Phosphoprotein</keyword>
<dbReference type="PANTHER" id="PTHR46663">
    <property type="entry name" value="DIGUANYLATE CYCLASE DGCT-RELATED"/>
    <property type="match status" value="1"/>
</dbReference>
<evidence type="ECO:0000256" key="1">
    <source>
        <dbReference type="ARBA" id="ARBA00000085"/>
    </source>
</evidence>
<dbReference type="CDD" id="cd01949">
    <property type="entry name" value="GGDEF"/>
    <property type="match status" value="1"/>
</dbReference>
<dbReference type="GO" id="GO:0000155">
    <property type="term" value="F:phosphorelay sensor kinase activity"/>
    <property type="evidence" value="ECO:0007669"/>
    <property type="project" value="InterPro"/>
</dbReference>
<accession>A0A4R6ZAC6</accession>
<evidence type="ECO:0000259" key="5">
    <source>
        <dbReference type="PROSITE" id="PS50109"/>
    </source>
</evidence>
<organism evidence="7 8">
    <name type="scientific">Tahibacter aquaticus</name>
    <dbReference type="NCBI Taxonomy" id="520092"/>
    <lineage>
        <taxon>Bacteria</taxon>
        <taxon>Pseudomonadati</taxon>
        <taxon>Pseudomonadota</taxon>
        <taxon>Gammaproteobacteria</taxon>
        <taxon>Lysobacterales</taxon>
        <taxon>Rhodanobacteraceae</taxon>
        <taxon>Tahibacter</taxon>
    </lineage>
</organism>
<name>A0A4R6ZAC6_9GAMM</name>
<dbReference type="InterPro" id="IPR043128">
    <property type="entry name" value="Rev_trsase/Diguanyl_cyclase"/>
</dbReference>
<dbReference type="PANTHER" id="PTHR46663:SF3">
    <property type="entry name" value="SLL0267 PROTEIN"/>
    <property type="match status" value="1"/>
</dbReference>
<dbReference type="SMART" id="SM00388">
    <property type="entry name" value="HisKA"/>
    <property type="match status" value="1"/>
</dbReference>
<gene>
    <name evidence="7" type="ORF">DFR29_101271</name>
</gene>
<evidence type="ECO:0000259" key="6">
    <source>
        <dbReference type="PROSITE" id="PS50887"/>
    </source>
</evidence>
<protein>
    <recommendedName>
        <fullName evidence="3">histidine kinase</fullName>
        <ecNumber evidence="3">2.7.13.3</ecNumber>
    </recommendedName>
</protein>
<proteinExistence type="predicted"/>
<dbReference type="AlphaFoldDB" id="A0A4R6ZAC6"/>
<dbReference type="CDD" id="cd00075">
    <property type="entry name" value="HATPase"/>
    <property type="match status" value="1"/>
</dbReference>
<dbReference type="InterPro" id="IPR052163">
    <property type="entry name" value="DGC-Regulatory_Protein"/>
</dbReference>
<evidence type="ECO:0000256" key="4">
    <source>
        <dbReference type="ARBA" id="ARBA00022553"/>
    </source>
</evidence>
<dbReference type="EMBL" id="SNZH01000001">
    <property type="protein sequence ID" value="TDR48649.1"/>
    <property type="molecule type" value="Genomic_DNA"/>
</dbReference>
<dbReference type="PROSITE" id="PS50109">
    <property type="entry name" value="HIS_KIN"/>
    <property type="match status" value="1"/>
</dbReference>
<dbReference type="Proteomes" id="UP000295293">
    <property type="component" value="Unassembled WGS sequence"/>
</dbReference>
<dbReference type="NCBIfam" id="TIGR00254">
    <property type="entry name" value="GGDEF"/>
    <property type="match status" value="1"/>
</dbReference>
<dbReference type="InterPro" id="IPR003594">
    <property type="entry name" value="HATPase_dom"/>
</dbReference>
<comment type="caution">
    <text evidence="7">The sequence shown here is derived from an EMBL/GenBank/DDBJ whole genome shotgun (WGS) entry which is preliminary data.</text>
</comment>
<dbReference type="Gene3D" id="3.30.70.270">
    <property type="match status" value="1"/>
</dbReference>
<comment type="catalytic activity">
    <reaction evidence="1">
        <text>ATP + protein L-histidine = ADP + protein N-phospho-L-histidine.</text>
        <dbReference type="EC" id="2.7.13.3"/>
    </reaction>
</comment>
<dbReference type="Gene3D" id="1.10.287.130">
    <property type="match status" value="1"/>
</dbReference>
<dbReference type="InterPro" id="IPR029787">
    <property type="entry name" value="Nucleotide_cyclase"/>
</dbReference>
<dbReference type="Pfam" id="PF00990">
    <property type="entry name" value="GGDEF"/>
    <property type="match status" value="1"/>
</dbReference>
<feature type="domain" description="Histidine kinase" evidence="5">
    <location>
        <begin position="290"/>
        <end position="506"/>
    </location>
</feature>
<dbReference type="CDD" id="cd00082">
    <property type="entry name" value="HisKA"/>
    <property type="match status" value="1"/>
</dbReference>
<feature type="domain" description="GGDEF" evidence="6">
    <location>
        <begin position="86"/>
        <end position="219"/>
    </location>
</feature>
<evidence type="ECO:0000313" key="8">
    <source>
        <dbReference type="Proteomes" id="UP000295293"/>
    </source>
</evidence>
<dbReference type="Pfam" id="PF00512">
    <property type="entry name" value="HisKA"/>
    <property type="match status" value="1"/>
</dbReference>
<evidence type="ECO:0000313" key="7">
    <source>
        <dbReference type="EMBL" id="TDR48649.1"/>
    </source>
</evidence>
<sequence length="511" mass="54956">MLTRLRQTIVEAMNAADSDAASPLRAVNERLVCSALKAQLDADDCNRTLGEVSRAAEHDPLTELPNRVLFHDRLEQAIAQAHRHGTRLAVLFVDLNHFKQINDTLGHAIGDQVLQRAAHSLAGCIRESDTVSRHGGDEFLVLLTEVKLAVDAVAIADKMTTTLGAPSRFGNNVLRLTASIGISLYPDDGDEADVLIDRADAAMYLAKRHGVGRFVSHGALLAGKQPPPALPLAALRQPPNAPEGTTSETEYHLNQLRDANEQLVKAAISAQVLQGNAEQSQRDQIQFLALLAHELRSPLGPIRMAANLMGRLPVAEHPKMHSIIEREIGHMTRLVDDLLDAGRINSGKMNLERQIVSLAHVVDGAANACRPAMDLRLQHLDVRLPSSSTNMQGDPVRLAQIVRNLLDNASKYTGNGGHIILSLEEPEGHLVLTVADDGIGIAAEALLTIFDPYVQEKTAVNFNRAGLGIGLAVVRELVEAHGGTVVATSAGGGKGSEFVVKFPGYSGEIRE</sequence>
<evidence type="ECO:0000256" key="2">
    <source>
        <dbReference type="ARBA" id="ARBA00001946"/>
    </source>
</evidence>
<dbReference type="Pfam" id="PF02518">
    <property type="entry name" value="HATPase_c"/>
    <property type="match status" value="1"/>
</dbReference>
<dbReference type="SUPFAM" id="SSF47384">
    <property type="entry name" value="Homodimeric domain of signal transducing histidine kinase"/>
    <property type="match status" value="1"/>
</dbReference>
<dbReference type="InterPro" id="IPR003661">
    <property type="entry name" value="HisK_dim/P_dom"/>
</dbReference>
<dbReference type="Gene3D" id="3.30.565.10">
    <property type="entry name" value="Histidine kinase-like ATPase, C-terminal domain"/>
    <property type="match status" value="1"/>
</dbReference>
<keyword evidence="8" id="KW-1185">Reference proteome</keyword>
<dbReference type="SMART" id="SM00267">
    <property type="entry name" value="GGDEF"/>
    <property type="match status" value="1"/>
</dbReference>
<dbReference type="SUPFAM" id="SSF55073">
    <property type="entry name" value="Nucleotide cyclase"/>
    <property type="match status" value="1"/>
</dbReference>
<dbReference type="SMART" id="SM00387">
    <property type="entry name" value="HATPase_c"/>
    <property type="match status" value="1"/>
</dbReference>
<dbReference type="InterPro" id="IPR000160">
    <property type="entry name" value="GGDEF_dom"/>
</dbReference>
<dbReference type="PROSITE" id="PS50887">
    <property type="entry name" value="GGDEF"/>
    <property type="match status" value="1"/>
</dbReference>
<dbReference type="PRINTS" id="PR00344">
    <property type="entry name" value="BCTRLSENSOR"/>
</dbReference>
<comment type="cofactor">
    <cofactor evidence="2">
        <name>Mg(2+)</name>
        <dbReference type="ChEBI" id="CHEBI:18420"/>
    </cofactor>
</comment>
<dbReference type="InterPro" id="IPR004358">
    <property type="entry name" value="Sig_transdc_His_kin-like_C"/>
</dbReference>
<dbReference type="InterPro" id="IPR036097">
    <property type="entry name" value="HisK_dim/P_sf"/>
</dbReference>
<evidence type="ECO:0000256" key="3">
    <source>
        <dbReference type="ARBA" id="ARBA00012438"/>
    </source>
</evidence>